<dbReference type="EMBL" id="JABXXR010000019">
    <property type="protein sequence ID" value="NVN39853.1"/>
    <property type="molecule type" value="Genomic_DNA"/>
</dbReference>
<dbReference type="AlphaFoldDB" id="A0A850PA77"/>
<dbReference type="Pfam" id="PF06258">
    <property type="entry name" value="Mito_fiss_Elm1"/>
    <property type="match status" value="1"/>
</dbReference>
<organism evidence="1 2">
    <name type="scientific">Ameyamaea chiangmaiensis</name>
    <dbReference type="NCBI Taxonomy" id="442969"/>
    <lineage>
        <taxon>Bacteria</taxon>
        <taxon>Pseudomonadati</taxon>
        <taxon>Pseudomonadota</taxon>
        <taxon>Alphaproteobacteria</taxon>
        <taxon>Acetobacterales</taxon>
        <taxon>Acetobacteraceae</taxon>
        <taxon>Ameyamaea</taxon>
    </lineage>
</organism>
<comment type="caution">
    <text evidence="1">The sequence shown here is derived from an EMBL/GenBank/DDBJ whole genome shotgun (WGS) entry which is preliminary data.</text>
</comment>
<dbReference type="RefSeq" id="WP_176612835.1">
    <property type="nucleotide sequence ID" value="NZ_JABXXR010000019.1"/>
</dbReference>
<dbReference type="InterPro" id="IPR009367">
    <property type="entry name" value="Elm1-like"/>
</dbReference>
<dbReference type="Proteomes" id="UP000585665">
    <property type="component" value="Unassembled WGS sequence"/>
</dbReference>
<evidence type="ECO:0000313" key="1">
    <source>
        <dbReference type="EMBL" id="NVN39853.1"/>
    </source>
</evidence>
<keyword evidence="2" id="KW-1185">Reference proteome</keyword>
<gene>
    <name evidence="1" type="ORF">HUK82_04635</name>
</gene>
<reference evidence="1 2" key="1">
    <citation type="submission" date="2020-06" db="EMBL/GenBank/DDBJ databases">
        <title>Description of novel acetic acid bacteria.</title>
        <authorList>
            <person name="Sombolestani A."/>
        </authorList>
    </citation>
    <scope>NUCLEOTIDE SEQUENCE [LARGE SCALE GENOMIC DNA]</scope>
    <source>
        <strain evidence="1 2">LMG 27010</strain>
    </source>
</reference>
<sequence length="313" mass="33536">MPRVFDTASPSETPVWVLENLASGQAGPALSLARRFGHSFRRIRQAIHLAAAEDEARANGQRPALVVSSGFGGGMRALSLRARYGCRLVHCARAGGSLPAASFGYPFDVLVVPQEGKYSARVLGTLGPMSPVSPILIAQARELWLERLAHLPKPRVTLLFGGGPLAMGSVEIEARLSQIVSLVRERKGSVLACVLPGADPASVRLLNASLAHCMHLIWRHGEPDENPMLGFMGCSDVVVTMAVSAQTMLEAAAADMPVFAAESEATLLRRPIARCLISSDFVRPLAGTFSPWCRTPLDEAGRISSEIKRLMPL</sequence>
<name>A0A850PA77_9PROT</name>
<proteinExistence type="predicted"/>
<evidence type="ECO:0000313" key="2">
    <source>
        <dbReference type="Proteomes" id="UP000585665"/>
    </source>
</evidence>
<protein>
    <submittedName>
        <fullName evidence="1">Mitochondrial fission ELM1 family protein</fullName>
    </submittedName>
</protein>
<accession>A0A850PA77</accession>